<dbReference type="EMBL" id="JAULBC010000001">
    <property type="protein sequence ID" value="MEX6686799.1"/>
    <property type="molecule type" value="Genomic_DNA"/>
</dbReference>
<comment type="caution">
    <text evidence="2">The sequence shown here is derived from an EMBL/GenBank/DDBJ whole genome shotgun (WGS) entry which is preliminary data.</text>
</comment>
<dbReference type="Proteomes" id="UP001560573">
    <property type="component" value="Unassembled WGS sequence"/>
</dbReference>
<accession>A0ABV3ZAB4</accession>
<proteinExistence type="predicted"/>
<gene>
    <name evidence="2" type="ORF">QTN47_04795</name>
</gene>
<keyword evidence="3" id="KW-1185">Reference proteome</keyword>
<evidence type="ECO:0000313" key="2">
    <source>
        <dbReference type="EMBL" id="MEX6686799.1"/>
    </source>
</evidence>
<evidence type="ECO:0000313" key="3">
    <source>
        <dbReference type="Proteomes" id="UP001560573"/>
    </source>
</evidence>
<reference evidence="2 3" key="1">
    <citation type="submission" date="2023-07" db="EMBL/GenBank/DDBJ databases">
        <authorList>
            <person name="Lian W.-H."/>
        </authorList>
    </citation>
    <scope>NUCLEOTIDE SEQUENCE [LARGE SCALE GENOMIC DNA]</scope>
    <source>
        <strain evidence="2 3">SYSU DXS3180</strain>
    </source>
</reference>
<dbReference type="RefSeq" id="WP_369328196.1">
    <property type="nucleotide sequence ID" value="NZ_JAULBC010000001.1"/>
</dbReference>
<feature type="region of interest" description="Disordered" evidence="1">
    <location>
        <begin position="144"/>
        <end position="175"/>
    </location>
</feature>
<protein>
    <submittedName>
        <fullName evidence="2">Uncharacterized protein</fullName>
    </submittedName>
</protein>
<organism evidence="2 3">
    <name type="scientific">Danxiaibacter flavus</name>
    <dbReference type="NCBI Taxonomy" id="3049108"/>
    <lineage>
        <taxon>Bacteria</taxon>
        <taxon>Pseudomonadati</taxon>
        <taxon>Bacteroidota</taxon>
        <taxon>Chitinophagia</taxon>
        <taxon>Chitinophagales</taxon>
        <taxon>Chitinophagaceae</taxon>
        <taxon>Danxiaibacter</taxon>
    </lineage>
</organism>
<evidence type="ECO:0000256" key="1">
    <source>
        <dbReference type="SAM" id="MobiDB-lite"/>
    </source>
</evidence>
<feature type="compositionally biased region" description="Basic and acidic residues" evidence="1">
    <location>
        <begin position="144"/>
        <end position="159"/>
    </location>
</feature>
<feature type="compositionally biased region" description="Pro residues" evidence="1">
    <location>
        <begin position="163"/>
        <end position="175"/>
    </location>
</feature>
<name>A0ABV3ZAB4_9BACT</name>
<sequence>MGSPSIPTGYHVDTHLDGGVATHLDGNLTTTLAGAVHTDLGGNLTTDSTAKVIGDPAQPVATLLIGDPAKPIATDSKVELLNLPRFTLQDIKDMMKVRVRIPNYSQVCFKLFGQEIFSVCVSGEGQVITEPYVPNSLERCENDCCEPDTRPFPGDETRGDNPPGTPPPPVPGSNS</sequence>